<dbReference type="RefSeq" id="WP_377469259.1">
    <property type="nucleotide sequence ID" value="NZ_JBHLWN010000027.1"/>
</dbReference>
<feature type="transmembrane region" description="Helical" evidence="7">
    <location>
        <begin position="344"/>
        <end position="361"/>
    </location>
</feature>
<feature type="transmembrane region" description="Helical" evidence="7">
    <location>
        <begin position="12"/>
        <end position="34"/>
    </location>
</feature>
<dbReference type="InterPro" id="IPR048279">
    <property type="entry name" value="MdtK-like"/>
</dbReference>
<evidence type="ECO:0000256" key="7">
    <source>
        <dbReference type="SAM" id="Phobius"/>
    </source>
</evidence>
<feature type="transmembrane region" description="Helical" evidence="7">
    <location>
        <begin position="54"/>
        <end position="72"/>
    </location>
</feature>
<keyword evidence="4 7" id="KW-0812">Transmembrane</keyword>
<feature type="transmembrane region" description="Helical" evidence="7">
    <location>
        <begin position="281"/>
        <end position="299"/>
    </location>
</feature>
<comment type="caution">
    <text evidence="8">The sequence shown here is derived from an EMBL/GenBank/DDBJ whole genome shotgun (WGS) entry which is preliminary data.</text>
</comment>
<dbReference type="CDD" id="cd13134">
    <property type="entry name" value="MATE_like_8"/>
    <property type="match status" value="1"/>
</dbReference>
<evidence type="ECO:0000256" key="5">
    <source>
        <dbReference type="ARBA" id="ARBA00022989"/>
    </source>
</evidence>
<feature type="transmembrane region" description="Helical" evidence="7">
    <location>
        <begin position="84"/>
        <end position="108"/>
    </location>
</feature>
<dbReference type="EMBL" id="JBHLWN010000027">
    <property type="protein sequence ID" value="MFC0212156.1"/>
    <property type="molecule type" value="Genomic_DNA"/>
</dbReference>
<dbReference type="NCBIfam" id="TIGR00797">
    <property type="entry name" value="matE"/>
    <property type="match status" value="1"/>
</dbReference>
<evidence type="ECO:0000256" key="1">
    <source>
        <dbReference type="ARBA" id="ARBA00004651"/>
    </source>
</evidence>
<evidence type="ECO:0000256" key="4">
    <source>
        <dbReference type="ARBA" id="ARBA00022692"/>
    </source>
</evidence>
<evidence type="ECO:0000256" key="6">
    <source>
        <dbReference type="ARBA" id="ARBA00023136"/>
    </source>
</evidence>
<sequence>MNNERKMSLWMLTWPVFLEMFLQFLLGTADTLMVSHISDDAVAVIGISSQLFNAVNILFMAIASGAGILIAQRLGARRPQEARLISIMGAKVSIGIGLALSIVLNLGAGPVAKLLQIPGPLQPLAETYISIVGSGMVFMAAMGAFGTAIRNTGDTRTPMYIALGMNVIHVLFNYVAIFGAFGIPALGLTGVAWSTTISRLLGAAAMLAVYRRSFSPGIQWRDWRLYDRTMFRETLRISWPLGVNMSAWCFTQLVIFAFVAMLGSKELSARTYMNTMESFCFMIGFSIALAGQIRIAHLFGSGEKEKAYRTAYQVMWIGLGLVFVNAFLLYAFGDKAISLFTKDGDIVALGVSLLAVNLLLQPVKMVNMAIGNALTAVGDTRFPMITGTISMWTVAVGCSYYLGIQLGWGLLGIYTAMIADEFLRGVLVGIRWRSRRFMRTDAVPAAAPGSTMTTA</sequence>
<dbReference type="InterPro" id="IPR047135">
    <property type="entry name" value="YsiQ"/>
</dbReference>
<keyword evidence="3" id="KW-1003">Cell membrane</keyword>
<protein>
    <submittedName>
        <fullName evidence="8">MATE family efflux transporter</fullName>
    </submittedName>
</protein>
<comment type="subcellular location">
    <subcellularLocation>
        <location evidence="1">Cell membrane</location>
        <topology evidence="1">Multi-pass membrane protein</topology>
    </subcellularLocation>
</comment>
<dbReference type="PANTHER" id="PTHR42925:SF1">
    <property type="entry name" value="VIRULENCE FACTOR MVIN"/>
    <property type="match status" value="1"/>
</dbReference>
<evidence type="ECO:0000313" key="8">
    <source>
        <dbReference type="EMBL" id="MFC0212156.1"/>
    </source>
</evidence>
<evidence type="ECO:0000313" key="9">
    <source>
        <dbReference type="Proteomes" id="UP001589776"/>
    </source>
</evidence>
<dbReference type="Pfam" id="PF01554">
    <property type="entry name" value="MatE"/>
    <property type="match status" value="2"/>
</dbReference>
<feature type="transmembrane region" description="Helical" evidence="7">
    <location>
        <begin position="237"/>
        <end position="261"/>
    </location>
</feature>
<feature type="transmembrane region" description="Helical" evidence="7">
    <location>
        <begin position="311"/>
        <end position="332"/>
    </location>
</feature>
<gene>
    <name evidence="8" type="ORF">ACFFK0_06745</name>
</gene>
<dbReference type="Proteomes" id="UP001589776">
    <property type="component" value="Unassembled WGS sequence"/>
</dbReference>
<dbReference type="InterPro" id="IPR002528">
    <property type="entry name" value="MATE_fam"/>
</dbReference>
<proteinExistence type="predicted"/>
<feature type="transmembrane region" description="Helical" evidence="7">
    <location>
        <begin position="161"/>
        <end position="185"/>
    </location>
</feature>
<feature type="transmembrane region" description="Helical" evidence="7">
    <location>
        <begin position="128"/>
        <end position="149"/>
    </location>
</feature>
<dbReference type="PIRSF" id="PIRSF006603">
    <property type="entry name" value="DinF"/>
    <property type="match status" value="1"/>
</dbReference>
<reference evidence="8 9" key="1">
    <citation type="submission" date="2024-09" db="EMBL/GenBank/DDBJ databases">
        <authorList>
            <person name="Sun Q."/>
            <person name="Mori K."/>
        </authorList>
    </citation>
    <scope>NUCLEOTIDE SEQUENCE [LARGE SCALE GENOMIC DNA]</scope>
    <source>
        <strain evidence="8 9">CCM 7759</strain>
    </source>
</reference>
<keyword evidence="9" id="KW-1185">Reference proteome</keyword>
<evidence type="ECO:0000256" key="2">
    <source>
        <dbReference type="ARBA" id="ARBA00022448"/>
    </source>
</evidence>
<organism evidence="8 9">
    <name type="scientific">Paenibacillus chartarius</name>
    <dbReference type="NCBI Taxonomy" id="747481"/>
    <lineage>
        <taxon>Bacteria</taxon>
        <taxon>Bacillati</taxon>
        <taxon>Bacillota</taxon>
        <taxon>Bacilli</taxon>
        <taxon>Bacillales</taxon>
        <taxon>Paenibacillaceae</taxon>
        <taxon>Paenibacillus</taxon>
    </lineage>
</organism>
<keyword evidence="6 7" id="KW-0472">Membrane</keyword>
<name>A0ABV6DHN3_9BACL</name>
<keyword evidence="5 7" id="KW-1133">Transmembrane helix</keyword>
<keyword evidence="2" id="KW-0813">Transport</keyword>
<dbReference type="PANTHER" id="PTHR42925">
    <property type="entry name" value="MULTIDRUG AND TOXIN EFFLUX PROTEIN MATE FAMILY"/>
    <property type="match status" value="1"/>
</dbReference>
<evidence type="ECO:0000256" key="3">
    <source>
        <dbReference type="ARBA" id="ARBA00022475"/>
    </source>
</evidence>
<accession>A0ABV6DHN3</accession>